<name>A0A845QKK3_9FIRM</name>
<protein>
    <submittedName>
        <fullName evidence="1">Uncharacterized protein</fullName>
    </submittedName>
</protein>
<evidence type="ECO:0000313" key="1">
    <source>
        <dbReference type="EMBL" id="NBH62399.1"/>
    </source>
</evidence>
<sequence>MIKFLFKTIEYAYIKVFFKIYAEGCAYFGSFVRIYAFYPPLAAGRRVGDLRIGPPLCIAKKT</sequence>
<reference evidence="1 2" key="1">
    <citation type="submission" date="2018-08" db="EMBL/GenBank/DDBJ databases">
        <title>Murine metabolic-syndrome-specific gut microbial biobank.</title>
        <authorList>
            <person name="Liu C."/>
        </authorList>
    </citation>
    <scope>NUCLEOTIDE SEQUENCE [LARGE SCALE GENOMIC DNA]</scope>
    <source>
        <strain evidence="1 2">28</strain>
    </source>
</reference>
<keyword evidence="2" id="KW-1185">Reference proteome</keyword>
<gene>
    <name evidence="1" type="ORF">D0435_12130</name>
</gene>
<evidence type="ECO:0000313" key="2">
    <source>
        <dbReference type="Proteomes" id="UP000446866"/>
    </source>
</evidence>
<comment type="caution">
    <text evidence="1">The sequence shown here is derived from an EMBL/GenBank/DDBJ whole genome shotgun (WGS) entry which is preliminary data.</text>
</comment>
<proteinExistence type="predicted"/>
<dbReference type="Proteomes" id="UP000446866">
    <property type="component" value="Unassembled WGS sequence"/>
</dbReference>
<dbReference type="AlphaFoldDB" id="A0A845QKK3"/>
<organism evidence="1 2">
    <name type="scientific">Anaerotruncus colihominis</name>
    <dbReference type="NCBI Taxonomy" id="169435"/>
    <lineage>
        <taxon>Bacteria</taxon>
        <taxon>Bacillati</taxon>
        <taxon>Bacillota</taxon>
        <taxon>Clostridia</taxon>
        <taxon>Eubacteriales</taxon>
        <taxon>Oscillospiraceae</taxon>
        <taxon>Anaerotruncus</taxon>
    </lineage>
</organism>
<accession>A0A845QKK3</accession>
<dbReference type="EMBL" id="QXWK01000024">
    <property type="protein sequence ID" value="NBH62399.1"/>
    <property type="molecule type" value="Genomic_DNA"/>
</dbReference>